<dbReference type="PANTHER" id="PTHR37096:SF1">
    <property type="entry name" value="AAA+ ATPASE DOMAIN-CONTAINING PROTEIN"/>
    <property type="match status" value="1"/>
</dbReference>
<dbReference type="InterPro" id="IPR027417">
    <property type="entry name" value="P-loop_NTPase"/>
</dbReference>
<dbReference type="EMBL" id="JAFCMP010000100">
    <property type="protein sequence ID" value="KAG5186965.1"/>
    <property type="molecule type" value="Genomic_DNA"/>
</dbReference>
<dbReference type="PANTHER" id="PTHR37096">
    <property type="entry name" value="YALI0E33429P"/>
    <property type="match status" value="1"/>
</dbReference>
<proteinExistence type="predicted"/>
<dbReference type="Proteomes" id="UP000664859">
    <property type="component" value="Unassembled WGS sequence"/>
</dbReference>
<evidence type="ECO:0000313" key="2">
    <source>
        <dbReference type="Proteomes" id="UP000664859"/>
    </source>
</evidence>
<dbReference type="Gene3D" id="3.40.50.300">
    <property type="entry name" value="P-loop containing nucleotide triphosphate hydrolases"/>
    <property type="match status" value="1"/>
</dbReference>
<name>A0A835Z8P4_9STRA</name>
<reference evidence="1" key="1">
    <citation type="submission" date="2021-02" db="EMBL/GenBank/DDBJ databases">
        <title>First Annotated Genome of the Yellow-green Alga Tribonema minus.</title>
        <authorList>
            <person name="Mahan K.M."/>
        </authorList>
    </citation>
    <scope>NUCLEOTIDE SEQUENCE</scope>
    <source>
        <strain evidence="1">UTEX B ZZ1240</strain>
    </source>
</reference>
<dbReference type="AlphaFoldDB" id="A0A835Z8P4"/>
<dbReference type="SUPFAM" id="SSF52540">
    <property type="entry name" value="P-loop containing nucleoside triphosphate hydrolases"/>
    <property type="match status" value="1"/>
</dbReference>
<dbReference type="InterPro" id="IPR051667">
    <property type="entry name" value="Archaeal_ATPase_domain"/>
</dbReference>
<accession>A0A835Z8P4</accession>
<sequence length="418" mass="45455">MSCGVLQVAQRRVLRASSNPTAITVNGSNSGHFGVSGRVQEMQRLHRLGLFQPASIAVLSGPPGCGKTAVLQAHAAQQQQLHGNTTWYNSARNACTPALLGQAVATRALPDLVTSLPEATARDALGQEGWAAWQHDVAGSTKEFAEAKAAGPAALLQYLSSETLQGGPPGLYQVFQPFMQLLQARKEAHRAGTLAGPQQAAWPMLIIDDADVLLEWERWYPEHLKRLFYDFVTLTCKSQGQSCNVLLVTSSTSFGCDHDSNLAKLSKALDRIVQSPMKSVQNALDPDRYAYCNSGHTAAPYAEAALHLLDSPYNAVTVTDMELRLGRHLLAQDARADTFAQRKHGHGALAALVRYGKLALRMRPLNDFKSDVPQDAWGGSGELQLKRDDMVTAPSPVHLHCMRLLQPQLRAVAAQRKF</sequence>
<organism evidence="1 2">
    <name type="scientific">Tribonema minus</name>
    <dbReference type="NCBI Taxonomy" id="303371"/>
    <lineage>
        <taxon>Eukaryota</taxon>
        <taxon>Sar</taxon>
        <taxon>Stramenopiles</taxon>
        <taxon>Ochrophyta</taxon>
        <taxon>PX clade</taxon>
        <taxon>Xanthophyceae</taxon>
        <taxon>Tribonematales</taxon>
        <taxon>Tribonemataceae</taxon>
        <taxon>Tribonema</taxon>
    </lineage>
</organism>
<gene>
    <name evidence="1" type="ORF">JKP88DRAFT_254301</name>
</gene>
<keyword evidence="2" id="KW-1185">Reference proteome</keyword>
<evidence type="ECO:0000313" key="1">
    <source>
        <dbReference type="EMBL" id="KAG5186965.1"/>
    </source>
</evidence>
<comment type="caution">
    <text evidence="1">The sequence shown here is derived from an EMBL/GenBank/DDBJ whole genome shotgun (WGS) entry which is preliminary data.</text>
</comment>
<protein>
    <submittedName>
        <fullName evidence="1">Uncharacterized protein</fullName>
    </submittedName>
</protein>